<keyword evidence="3" id="KW-1185">Reference proteome</keyword>
<dbReference type="Proteomes" id="UP000265515">
    <property type="component" value="Unassembled WGS sequence"/>
</dbReference>
<feature type="region of interest" description="Disordered" evidence="1">
    <location>
        <begin position="1"/>
        <end position="58"/>
    </location>
</feature>
<sequence length="135" mass="14149">MDPGNCSRIATESRPTQEGAQRGRDRCAPPAQSDRAAASGDLRRSSAMVNRAAASGDLRRSSAMVNQAVLDSNKRRCGVVLGGVASGWCEVVVEKFWGEGDDGKDGDKGDASCVEDEATAKRLLVKGCEGYGMPA</sequence>
<proteinExistence type="predicted"/>
<feature type="compositionally biased region" description="Polar residues" evidence="1">
    <location>
        <begin position="8"/>
        <end position="19"/>
    </location>
</feature>
<gene>
    <name evidence="2" type="ORF">CBR_g37422</name>
</gene>
<dbReference type="Gramene" id="GBG83618">
    <property type="protein sequence ID" value="GBG83618"/>
    <property type="gene ID" value="CBR_g37422"/>
</dbReference>
<evidence type="ECO:0000313" key="3">
    <source>
        <dbReference type="Proteomes" id="UP000265515"/>
    </source>
</evidence>
<accession>A0A388LMS1</accession>
<comment type="caution">
    <text evidence="2">The sequence shown here is derived from an EMBL/GenBank/DDBJ whole genome shotgun (WGS) entry which is preliminary data.</text>
</comment>
<dbReference type="AlphaFoldDB" id="A0A388LMS1"/>
<evidence type="ECO:0000256" key="1">
    <source>
        <dbReference type="SAM" id="MobiDB-lite"/>
    </source>
</evidence>
<dbReference type="EMBL" id="BFEA01000445">
    <property type="protein sequence ID" value="GBG83618.1"/>
    <property type="molecule type" value="Genomic_DNA"/>
</dbReference>
<reference evidence="2 3" key="1">
    <citation type="journal article" date="2018" name="Cell">
        <title>The Chara Genome: Secondary Complexity and Implications for Plant Terrestrialization.</title>
        <authorList>
            <person name="Nishiyama T."/>
            <person name="Sakayama H."/>
            <person name="Vries J.D."/>
            <person name="Buschmann H."/>
            <person name="Saint-Marcoux D."/>
            <person name="Ullrich K.K."/>
            <person name="Haas F.B."/>
            <person name="Vanderstraeten L."/>
            <person name="Becker D."/>
            <person name="Lang D."/>
            <person name="Vosolsobe S."/>
            <person name="Rombauts S."/>
            <person name="Wilhelmsson P.K.I."/>
            <person name="Janitza P."/>
            <person name="Kern R."/>
            <person name="Heyl A."/>
            <person name="Rumpler F."/>
            <person name="Villalobos L.I.A.C."/>
            <person name="Clay J.M."/>
            <person name="Skokan R."/>
            <person name="Toyoda A."/>
            <person name="Suzuki Y."/>
            <person name="Kagoshima H."/>
            <person name="Schijlen E."/>
            <person name="Tajeshwar N."/>
            <person name="Catarino B."/>
            <person name="Hetherington A.J."/>
            <person name="Saltykova A."/>
            <person name="Bonnot C."/>
            <person name="Breuninger H."/>
            <person name="Symeonidi A."/>
            <person name="Radhakrishnan G.V."/>
            <person name="Van Nieuwerburgh F."/>
            <person name="Deforce D."/>
            <person name="Chang C."/>
            <person name="Karol K.G."/>
            <person name="Hedrich R."/>
            <person name="Ulvskov P."/>
            <person name="Glockner G."/>
            <person name="Delwiche C.F."/>
            <person name="Petrasek J."/>
            <person name="Van de Peer Y."/>
            <person name="Friml J."/>
            <person name="Beilby M."/>
            <person name="Dolan L."/>
            <person name="Kohara Y."/>
            <person name="Sugano S."/>
            <person name="Fujiyama A."/>
            <person name="Delaux P.-M."/>
            <person name="Quint M."/>
            <person name="TheiBen G."/>
            <person name="Hagemann M."/>
            <person name="Harholt J."/>
            <person name="Dunand C."/>
            <person name="Zachgo S."/>
            <person name="Langdale J."/>
            <person name="Maumus F."/>
            <person name="Straeten D.V.D."/>
            <person name="Gould S.B."/>
            <person name="Rensing S.A."/>
        </authorList>
    </citation>
    <scope>NUCLEOTIDE SEQUENCE [LARGE SCALE GENOMIC DNA]</scope>
    <source>
        <strain evidence="2 3">S276</strain>
    </source>
</reference>
<protein>
    <submittedName>
        <fullName evidence="2">Uncharacterized protein</fullName>
    </submittedName>
</protein>
<evidence type="ECO:0000313" key="2">
    <source>
        <dbReference type="EMBL" id="GBG83618.1"/>
    </source>
</evidence>
<organism evidence="2 3">
    <name type="scientific">Chara braunii</name>
    <name type="common">Braun's stonewort</name>
    <dbReference type="NCBI Taxonomy" id="69332"/>
    <lineage>
        <taxon>Eukaryota</taxon>
        <taxon>Viridiplantae</taxon>
        <taxon>Streptophyta</taxon>
        <taxon>Charophyceae</taxon>
        <taxon>Charales</taxon>
        <taxon>Characeae</taxon>
        <taxon>Chara</taxon>
    </lineage>
</organism>
<name>A0A388LMS1_CHABU</name>